<keyword evidence="7" id="KW-1185">Reference proteome</keyword>
<feature type="domain" description="Zn(2)-C6 fungal-type" evidence="5">
    <location>
        <begin position="237"/>
        <end position="265"/>
    </location>
</feature>
<dbReference type="PROSITE" id="PS50048">
    <property type="entry name" value="ZN2_CY6_FUNGAL_2"/>
    <property type="match status" value="1"/>
</dbReference>
<dbReference type="SMART" id="SM01266">
    <property type="entry name" value="Mac"/>
    <property type="match status" value="1"/>
</dbReference>
<feature type="compositionally biased region" description="Pro residues" evidence="4">
    <location>
        <begin position="330"/>
        <end position="341"/>
    </location>
</feature>
<dbReference type="SUPFAM" id="SSF57701">
    <property type="entry name" value="Zn2/Cys6 DNA-binding domain"/>
    <property type="match status" value="1"/>
</dbReference>
<dbReference type="AlphaFoldDB" id="A0A6G1FZ55"/>
<dbReference type="InterPro" id="IPR011004">
    <property type="entry name" value="Trimer_LpxA-like_sf"/>
</dbReference>
<dbReference type="Pfam" id="PF00172">
    <property type="entry name" value="Zn_clus"/>
    <property type="match status" value="1"/>
</dbReference>
<dbReference type="EMBL" id="ML975163">
    <property type="protein sequence ID" value="KAF1810956.1"/>
    <property type="molecule type" value="Genomic_DNA"/>
</dbReference>
<feature type="compositionally biased region" description="Polar residues" evidence="4">
    <location>
        <begin position="29"/>
        <end position="45"/>
    </location>
</feature>
<dbReference type="InterPro" id="IPR001138">
    <property type="entry name" value="Zn2Cys6_DnaBD"/>
</dbReference>
<gene>
    <name evidence="6 8" type="ORF">P152DRAFT_450549</name>
</gene>
<dbReference type="SUPFAM" id="SSF51161">
    <property type="entry name" value="Trimeric LpxA-like enzymes"/>
    <property type="match status" value="1"/>
</dbReference>
<dbReference type="CDD" id="cd00067">
    <property type="entry name" value="GAL4"/>
    <property type="match status" value="1"/>
</dbReference>
<feature type="region of interest" description="Disordered" evidence="4">
    <location>
        <begin position="276"/>
        <end position="383"/>
    </location>
</feature>
<dbReference type="Proteomes" id="UP000504638">
    <property type="component" value="Unplaced"/>
</dbReference>
<dbReference type="InterPro" id="IPR024688">
    <property type="entry name" value="Mac_dom"/>
</dbReference>
<dbReference type="Pfam" id="PF00132">
    <property type="entry name" value="Hexapep"/>
    <property type="match status" value="1"/>
</dbReference>
<dbReference type="Gene3D" id="2.160.10.10">
    <property type="entry name" value="Hexapeptide repeat proteins"/>
    <property type="match status" value="1"/>
</dbReference>
<evidence type="ECO:0000259" key="5">
    <source>
        <dbReference type="PROSITE" id="PS50048"/>
    </source>
</evidence>
<dbReference type="GO" id="GO:0008374">
    <property type="term" value="F:O-acyltransferase activity"/>
    <property type="evidence" value="ECO:0007669"/>
    <property type="project" value="TreeGrafter"/>
</dbReference>
<comment type="similarity">
    <text evidence="1">Belongs to the transferase hexapeptide repeat family.</text>
</comment>
<keyword evidence="2" id="KW-0808">Transferase</keyword>
<sequence>MSTSPSSTLSHHIGSGSSNSPSPERSIETSVSGFTAVNGRNSQTPPEVHRMHSMADSSSRHAERPDAPRPETTSQHNGWDRGTANGTYQNGHSHSHGAPDDMRHDQTKRKRSDGSVNGISEADADVAKRVAMNPSPDQDHSRRPVRPEQSYAPEPPRYPPVYSEHQNNHHHYREDSGSQSISNGTPLPQHGSNPGLSSPNDSIMSNLPAHIELTSAGVQVDRTKNRKRMFANRTKTGCHTCRKRKKKCDEQKPECANCLRGGFTCEGYASKPTATMRTQPLTKAPLQSKVEEKQTTQHSPLVPRPPAHSFPDSHGTQARPIGVDDERKAPPPPPSWAPPPYDHGNTSSGAYPERPSEYSHQMPSRPTTERSNSSYHQPSSISTNLSNTAQRALAHNTTPPFNTPHPRTPSYYSPAPPLPPTHTHHHPPMELDPAMQKSRMTNGDPYLPYSDILKADRANCHLALMRYNAAASPISEISDTEKERLLKRVLGYQESRFSGGFFARLGHEVVVEAPFSCLYGYNIQIGDDVVIGPHCTILDPCSVKVGAGTRVGANVTLCGDVGIEDPRVLMNPVEPKGKKGHVVGKAIDIAENVVIGAGSIIGGGVKIGRGVIVKPGSVIEENTHVPPGVIGKGNPFQWEHYATAPAMHPPLPPMQ</sequence>
<proteinExistence type="inferred from homology"/>
<protein>
    <submittedName>
        <fullName evidence="6 8">Trimeric LpxA-like protein</fullName>
    </submittedName>
</protein>
<feature type="region of interest" description="Disordered" evidence="4">
    <location>
        <begin position="1"/>
        <end position="205"/>
    </location>
</feature>
<organism evidence="6">
    <name type="scientific">Eremomyces bilateralis CBS 781.70</name>
    <dbReference type="NCBI Taxonomy" id="1392243"/>
    <lineage>
        <taxon>Eukaryota</taxon>
        <taxon>Fungi</taxon>
        <taxon>Dikarya</taxon>
        <taxon>Ascomycota</taxon>
        <taxon>Pezizomycotina</taxon>
        <taxon>Dothideomycetes</taxon>
        <taxon>Dothideomycetes incertae sedis</taxon>
        <taxon>Eremomycetales</taxon>
        <taxon>Eremomycetaceae</taxon>
        <taxon>Eremomyces</taxon>
    </lineage>
</organism>
<feature type="region of interest" description="Disordered" evidence="4">
    <location>
        <begin position="395"/>
        <end position="442"/>
    </location>
</feature>
<reference evidence="8" key="2">
    <citation type="submission" date="2020-04" db="EMBL/GenBank/DDBJ databases">
        <authorList>
            <consortium name="NCBI Genome Project"/>
        </authorList>
    </citation>
    <scope>NUCLEOTIDE SEQUENCE</scope>
    <source>
        <strain evidence="8">CBS 781.70</strain>
    </source>
</reference>
<dbReference type="InterPro" id="IPR051159">
    <property type="entry name" value="Hexapeptide_acetyltransf"/>
</dbReference>
<dbReference type="PROSITE" id="PS00463">
    <property type="entry name" value="ZN2_CY6_FUNGAL_1"/>
    <property type="match status" value="1"/>
</dbReference>
<dbReference type="PANTHER" id="PTHR23416">
    <property type="entry name" value="SIALIC ACID SYNTHASE-RELATED"/>
    <property type="match status" value="1"/>
</dbReference>
<feature type="compositionally biased region" description="Low complexity" evidence="4">
    <location>
        <begin position="10"/>
        <end position="24"/>
    </location>
</feature>
<keyword evidence="3" id="KW-0539">Nucleus</keyword>
<dbReference type="InterPro" id="IPR036864">
    <property type="entry name" value="Zn2-C6_fun-type_DNA-bd_sf"/>
</dbReference>
<dbReference type="GO" id="GO:0008270">
    <property type="term" value="F:zinc ion binding"/>
    <property type="evidence" value="ECO:0007669"/>
    <property type="project" value="InterPro"/>
</dbReference>
<feature type="compositionally biased region" description="Polar residues" evidence="4">
    <location>
        <begin position="358"/>
        <end position="383"/>
    </location>
</feature>
<reference evidence="6 8" key="1">
    <citation type="submission" date="2020-01" db="EMBL/GenBank/DDBJ databases">
        <authorList>
            <consortium name="DOE Joint Genome Institute"/>
            <person name="Haridas S."/>
            <person name="Albert R."/>
            <person name="Binder M."/>
            <person name="Bloem J."/>
            <person name="Labutti K."/>
            <person name="Salamov A."/>
            <person name="Andreopoulos B."/>
            <person name="Baker S.E."/>
            <person name="Barry K."/>
            <person name="Bills G."/>
            <person name="Bluhm B.H."/>
            <person name="Cannon C."/>
            <person name="Castanera R."/>
            <person name="Culley D.E."/>
            <person name="Daum C."/>
            <person name="Ezra D."/>
            <person name="Gonzalez J.B."/>
            <person name="Henrissat B."/>
            <person name="Kuo A."/>
            <person name="Liang C."/>
            <person name="Lipzen A."/>
            <person name="Lutzoni F."/>
            <person name="Magnuson J."/>
            <person name="Mondo S."/>
            <person name="Nolan M."/>
            <person name="Ohm R."/>
            <person name="Pangilinan J."/>
            <person name="Park H.-J."/>
            <person name="Ramirez L."/>
            <person name="Alfaro M."/>
            <person name="Sun H."/>
            <person name="Tritt A."/>
            <person name="Yoshinaga Y."/>
            <person name="Zwiers L.-H."/>
            <person name="Turgeon B.G."/>
            <person name="Goodwin S.B."/>
            <person name="Spatafora J.W."/>
            <person name="Crous P.W."/>
            <person name="Grigoriev I.V."/>
        </authorList>
    </citation>
    <scope>NUCLEOTIDE SEQUENCE</scope>
    <source>
        <strain evidence="6 8">CBS 781.70</strain>
    </source>
</reference>
<dbReference type="InterPro" id="IPR001451">
    <property type="entry name" value="Hexapep"/>
</dbReference>
<feature type="compositionally biased region" description="Basic and acidic residues" evidence="4">
    <location>
        <begin position="58"/>
        <end position="69"/>
    </location>
</feature>
<name>A0A6G1FZ55_9PEZI</name>
<dbReference type="GO" id="GO:0000981">
    <property type="term" value="F:DNA-binding transcription factor activity, RNA polymerase II-specific"/>
    <property type="evidence" value="ECO:0007669"/>
    <property type="project" value="InterPro"/>
</dbReference>
<dbReference type="SMART" id="SM00066">
    <property type="entry name" value="GAL4"/>
    <property type="match status" value="1"/>
</dbReference>
<dbReference type="OrthoDB" id="25818at2759"/>
<dbReference type="GeneID" id="54418748"/>
<evidence type="ECO:0000256" key="4">
    <source>
        <dbReference type="SAM" id="MobiDB-lite"/>
    </source>
</evidence>
<dbReference type="RefSeq" id="XP_033532587.1">
    <property type="nucleotide sequence ID" value="XM_033678178.1"/>
</dbReference>
<dbReference type="PANTHER" id="PTHR23416:SF76">
    <property type="entry name" value="ZN(II)2CYS6 TRANSCRIPTION FACTOR (EUROFUNG)"/>
    <property type="match status" value="1"/>
</dbReference>
<evidence type="ECO:0000313" key="7">
    <source>
        <dbReference type="Proteomes" id="UP000504638"/>
    </source>
</evidence>
<reference evidence="8" key="3">
    <citation type="submission" date="2025-04" db="UniProtKB">
        <authorList>
            <consortium name="RefSeq"/>
        </authorList>
    </citation>
    <scope>IDENTIFICATION</scope>
    <source>
        <strain evidence="8">CBS 781.70</strain>
    </source>
</reference>
<evidence type="ECO:0000313" key="6">
    <source>
        <dbReference type="EMBL" id="KAF1810956.1"/>
    </source>
</evidence>
<evidence type="ECO:0000313" key="8">
    <source>
        <dbReference type="RefSeq" id="XP_033532587.1"/>
    </source>
</evidence>
<dbReference type="Pfam" id="PF12464">
    <property type="entry name" value="Mac"/>
    <property type="match status" value="1"/>
</dbReference>
<dbReference type="GO" id="GO:0016407">
    <property type="term" value="F:acetyltransferase activity"/>
    <property type="evidence" value="ECO:0007669"/>
    <property type="project" value="InterPro"/>
</dbReference>
<evidence type="ECO:0000256" key="2">
    <source>
        <dbReference type="ARBA" id="ARBA00022679"/>
    </source>
</evidence>
<dbReference type="Gene3D" id="4.10.240.10">
    <property type="entry name" value="Zn(2)-C6 fungal-type DNA-binding domain"/>
    <property type="match status" value="1"/>
</dbReference>
<feature type="compositionally biased region" description="Polar residues" evidence="4">
    <location>
        <begin position="177"/>
        <end position="205"/>
    </location>
</feature>
<evidence type="ECO:0000256" key="1">
    <source>
        <dbReference type="ARBA" id="ARBA00007274"/>
    </source>
</evidence>
<accession>A0A6G1FZ55</accession>
<evidence type="ECO:0000256" key="3">
    <source>
        <dbReference type="ARBA" id="ARBA00023242"/>
    </source>
</evidence>
<feature type="compositionally biased region" description="Basic and acidic residues" evidence="4">
    <location>
        <begin position="137"/>
        <end position="146"/>
    </location>
</feature>